<evidence type="ECO:0000259" key="6">
    <source>
        <dbReference type="PROSITE" id="PS50212"/>
    </source>
</evidence>
<dbReference type="AlphaFoldDB" id="A0AAJ7U2U0"/>
<organism evidence="7 8">
    <name type="scientific">Petromyzon marinus</name>
    <name type="common">Sea lamprey</name>
    <dbReference type="NCBI Taxonomy" id="7757"/>
    <lineage>
        <taxon>Eukaryota</taxon>
        <taxon>Metazoa</taxon>
        <taxon>Chordata</taxon>
        <taxon>Craniata</taxon>
        <taxon>Vertebrata</taxon>
        <taxon>Cyclostomata</taxon>
        <taxon>Hyperoartia</taxon>
        <taxon>Petromyzontiformes</taxon>
        <taxon>Petromyzontidae</taxon>
        <taxon>Petromyzon</taxon>
    </lineage>
</organism>
<accession>A0AAJ7U2U0</accession>
<reference evidence="8" key="1">
    <citation type="submission" date="2025-08" db="UniProtKB">
        <authorList>
            <consortium name="RefSeq"/>
        </authorList>
    </citation>
    <scope>IDENTIFICATION</scope>
    <source>
        <tissue evidence="8">Sperm</tissue>
    </source>
</reference>
<proteinExistence type="predicted"/>
<evidence type="ECO:0000256" key="4">
    <source>
        <dbReference type="SAM" id="MobiDB-lite"/>
    </source>
</evidence>
<feature type="region of interest" description="Disordered" evidence="4">
    <location>
        <begin position="165"/>
        <end position="196"/>
    </location>
</feature>
<evidence type="ECO:0000256" key="1">
    <source>
        <dbReference type="ARBA" id="ARBA00022658"/>
    </source>
</evidence>
<feature type="domain" description="N-terminal Ras-GEF" evidence="6">
    <location>
        <begin position="748"/>
        <end position="866"/>
    </location>
</feature>
<sequence>MSGRLERHDSLRLPAVKMRWREKLQTQRVKRALSFRWSRAFSGDALPVSPTHKGEAGPSEGLASVERALTYYRAILDKGVLELLPGTASRVLEAVWSLLSGLPPQPLSPEVAWRERRVYRSLTDLARCSDRLLVGGRPPEHSAALAVTQRVTDSLRELLRVMQKQEENAPPADDVDGRSLTAHGPEAAEPTLDRSDTLATQHSLSLGVLLETDVGPGPPPKPPRPRPPDFLSATALTVPSVSLFARRVAGHTALVPVATVLPMCRPVGGSLPRDGGAVSCSQEAPCSTRCCTLPALLSKSPLVPPPPAPASAPAAAAATTPALATAPLETRGLWSRSEELLVSGADEPRSAAGVLALHTSIELLDLESDGCSISEFLPPCDGCCTLPAWHRHHQQELEEEQGPLLLSEPVYPPYPRRRHRHDHRDDLGATATLPMHRGRLARPPVSPPPPPRHERRSKEGDRPPPAGTQCGGRSDDDDGERGGGGPPPPRLPQKKRRASDTGRASLPSALLLAPPGLAAAAAPPPPFFSSSSVLLAACREEEAEDPPSSSPPASASEAALTPGIFTPLGQLAPLPPWELQQRQQQELFPHELSVEPAQQPPPLPQKKSKIQTYMQLLSDYALPVSSSAQLPPTPFAPFSPASPLPSPLSSPSASPLFACSALPPALPPKRRQTMVIVTEVCPPVVPSERFVASGGRPFGDPDSPGTQAANDEVFSLEREELTGESRALSVTDFTELHAGLVFKKEGEDGPDLRGGYVNSLLVYATVEANAGFRDVFLMTYRSFLSPKELLQKLLLRLAKFCRASGVEELIGRDTLHMTLRVVQELRPRELSRELLSLLLEASCSLLSGGDLGGARRLRDAVLAKAEERRLEQAVPPASPLSARSVSSRKRTLLDFPSQELAEQLTLLDSQLFLKIQIPELLMWARDQAEEQSPNLAHFTEHFNAVSYWVRSIIIQHERAQDREKMLIKFVKILKCLRKLNNFNSYLAILSAADSVPIRRLDWHKQTRERLAEHTSIMDSSSSFRAYRAELADAQPPCIPYLGLVLQDLTFAHLGNPDTIDGKINVAKCWHQFSILSTVHRFQRCRYQLKRSETVIAFFNYFGDHLSEEALWELSVKIKPRKVAPRRSSSVRDPARS</sequence>
<gene>
    <name evidence="8" type="primary">RAPGEF1</name>
</gene>
<dbReference type="InterPro" id="IPR000651">
    <property type="entry name" value="Ras-like_Gua-exchang_fac_N"/>
</dbReference>
<dbReference type="CDD" id="cd00155">
    <property type="entry name" value="RasGEF"/>
    <property type="match status" value="1"/>
</dbReference>
<dbReference type="SUPFAM" id="SSF48366">
    <property type="entry name" value="Ras GEF"/>
    <property type="match status" value="1"/>
</dbReference>
<protein>
    <recommendedName>
        <fullName evidence="2">CRK SH3-binding GNRP</fullName>
    </recommendedName>
</protein>
<evidence type="ECO:0000256" key="2">
    <source>
        <dbReference type="ARBA" id="ARBA00083313"/>
    </source>
</evidence>
<dbReference type="Pfam" id="PF00617">
    <property type="entry name" value="RasGEF"/>
    <property type="match status" value="1"/>
</dbReference>
<dbReference type="SMART" id="SM00147">
    <property type="entry name" value="RasGEF"/>
    <property type="match status" value="1"/>
</dbReference>
<dbReference type="InterPro" id="IPR023578">
    <property type="entry name" value="Ras_GEF_dom_sf"/>
</dbReference>
<evidence type="ECO:0000313" key="8">
    <source>
        <dbReference type="RefSeq" id="XP_032828806.1"/>
    </source>
</evidence>
<dbReference type="GO" id="GO:0005886">
    <property type="term" value="C:plasma membrane"/>
    <property type="evidence" value="ECO:0007669"/>
    <property type="project" value="TreeGrafter"/>
</dbReference>
<dbReference type="PROSITE" id="PS50212">
    <property type="entry name" value="RASGEF_NTER"/>
    <property type="match status" value="1"/>
</dbReference>
<dbReference type="Gene3D" id="1.10.840.10">
    <property type="entry name" value="Ras guanine-nucleotide exchange factors catalytic domain"/>
    <property type="match status" value="1"/>
</dbReference>
<feature type="region of interest" description="Disordered" evidence="4">
    <location>
        <begin position="398"/>
        <end position="505"/>
    </location>
</feature>
<dbReference type="KEGG" id="pmrn:116953089"/>
<dbReference type="Proteomes" id="UP001318040">
    <property type="component" value="Chromosome 50"/>
</dbReference>
<dbReference type="PANTHER" id="PTHR23113">
    <property type="entry name" value="GUANINE NUCLEOTIDE EXCHANGE FACTOR"/>
    <property type="match status" value="1"/>
</dbReference>
<dbReference type="InterPro" id="IPR001895">
    <property type="entry name" value="RASGEF_cat_dom"/>
</dbReference>
<dbReference type="Gene3D" id="1.20.870.10">
    <property type="entry name" value="Son of sevenless (SoS) protein Chain: S domain 1"/>
    <property type="match status" value="1"/>
</dbReference>
<dbReference type="Pfam" id="PF00618">
    <property type="entry name" value="RasGEF_N"/>
    <property type="match status" value="1"/>
</dbReference>
<dbReference type="InterPro" id="IPR036964">
    <property type="entry name" value="RASGEF_cat_dom_sf"/>
</dbReference>
<feature type="region of interest" description="Disordered" evidence="4">
    <location>
        <begin position="210"/>
        <end position="232"/>
    </location>
</feature>
<dbReference type="SMART" id="SM00229">
    <property type="entry name" value="RasGEFN"/>
    <property type="match status" value="1"/>
</dbReference>
<dbReference type="RefSeq" id="XP_032828806.1">
    <property type="nucleotide sequence ID" value="XM_032972915.1"/>
</dbReference>
<dbReference type="InterPro" id="IPR008937">
    <property type="entry name" value="Ras-like_GEF"/>
</dbReference>
<dbReference type="FunFam" id="1.10.840.10:FF:000009">
    <property type="entry name" value="rap guanine nucleotide exchange factor 1"/>
    <property type="match status" value="1"/>
</dbReference>
<dbReference type="GO" id="GO:0007265">
    <property type="term" value="P:Ras protein signal transduction"/>
    <property type="evidence" value="ECO:0007669"/>
    <property type="project" value="TreeGrafter"/>
</dbReference>
<evidence type="ECO:0000313" key="7">
    <source>
        <dbReference type="Proteomes" id="UP001318040"/>
    </source>
</evidence>
<evidence type="ECO:0000256" key="3">
    <source>
        <dbReference type="PROSITE-ProRule" id="PRU00168"/>
    </source>
</evidence>
<evidence type="ECO:0000259" key="5">
    <source>
        <dbReference type="PROSITE" id="PS50009"/>
    </source>
</evidence>
<dbReference type="PROSITE" id="PS50009">
    <property type="entry name" value="RASGEF_CAT"/>
    <property type="match status" value="1"/>
</dbReference>
<dbReference type="GO" id="GO:0005085">
    <property type="term" value="F:guanyl-nucleotide exchange factor activity"/>
    <property type="evidence" value="ECO:0007669"/>
    <property type="project" value="UniProtKB-KW"/>
</dbReference>
<name>A0AAJ7U2U0_PETMA</name>
<keyword evidence="7" id="KW-1185">Reference proteome</keyword>
<keyword evidence="1 3" id="KW-0344">Guanine-nucleotide releasing factor</keyword>
<dbReference type="PANTHER" id="PTHR23113:SF224">
    <property type="entry name" value="RAP GUANINE NUCLEOTIDE EXCHANGE FACTOR 1"/>
    <property type="match status" value="1"/>
</dbReference>
<feature type="domain" description="Ras-GEF" evidence="5">
    <location>
        <begin position="896"/>
        <end position="1120"/>
    </location>
</feature>
<feature type="region of interest" description="Disordered" evidence="4">
    <location>
        <begin position="538"/>
        <end position="608"/>
    </location>
</feature>